<dbReference type="VEuPathDB" id="FungiDB:MPH_07571"/>
<name>K2RR50_MACPH</name>
<dbReference type="Proteomes" id="UP000007129">
    <property type="component" value="Unassembled WGS sequence"/>
</dbReference>
<dbReference type="STRING" id="1126212.K2RR50"/>
<organism evidence="1 2">
    <name type="scientific">Macrophomina phaseolina (strain MS6)</name>
    <name type="common">Charcoal rot fungus</name>
    <dbReference type="NCBI Taxonomy" id="1126212"/>
    <lineage>
        <taxon>Eukaryota</taxon>
        <taxon>Fungi</taxon>
        <taxon>Dikarya</taxon>
        <taxon>Ascomycota</taxon>
        <taxon>Pezizomycotina</taxon>
        <taxon>Dothideomycetes</taxon>
        <taxon>Dothideomycetes incertae sedis</taxon>
        <taxon>Botryosphaeriales</taxon>
        <taxon>Botryosphaeriaceae</taxon>
        <taxon>Macrophomina</taxon>
    </lineage>
</organism>
<dbReference type="InterPro" id="IPR046486">
    <property type="entry name" value="DUF6579"/>
</dbReference>
<dbReference type="eggNOG" id="ENOG502SQW0">
    <property type="taxonomic scope" value="Eukaryota"/>
</dbReference>
<dbReference type="OrthoDB" id="3938986at2759"/>
<gene>
    <name evidence="1" type="ORF">MPH_07571</name>
</gene>
<protein>
    <submittedName>
        <fullName evidence="1">Uncharacterized protein</fullName>
    </submittedName>
</protein>
<sequence>MRGGAGFRWVELPGAVRDTIQAYNEAQYGKQVRQQLPVVMALLESLVEQLGNRGYADGFHQFLSLLGVTAQFVQVLQGHSALRDVLQGVVVKMAENMEAQTGLRSPRFAKQVHRFIKHRAGETRADRTDHFFFVYHPDTDWHPEFFHRGEKEPLPTNFLGMSSSLDALCVWMLFIRSILAQDKSRRKSRFHILIPAYRPLVIQEPIIVPRELYPLTIEGHVHNSIFQVWLNIPGLPEGDSTLRDVGNLAAPPSFWQEWASALEAATSAGTFAAGGGVAAGVATAAAGTAAAPLAFLAVGVATMYGSVMAAKTVGEALRAPEPRLLGGDLDRDELRIKLRTRRVRRRHRRRRE</sequence>
<evidence type="ECO:0000313" key="1">
    <source>
        <dbReference type="EMBL" id="EKG15237.1"/>
    </source>
</evidence>
<proteinExistence type="predicted"/>
<dbReference type="AlphaFoldDB" id="K2RR50"/>
<dbReference type="HOGENOM" id="CLU_052199_2_0_1"/>
<reference evidence="1 2" key="1">
    <citation type="journal article" date="2012" name="BMC Genomics">
        <title>Tools to kill: Genome of one of the most destructive plant pathogenic fungi Macrophomina phaseolina.</title>
        <authorList>
            <person name="Islam M.S."/>
            <person name="Haque M.S."/>
            <person name="Islam M.M."/>
            <person name="Emdad E.M."/>
            <person name="Halim A."/>
            <person name="Hossen Q.M.M."/>
            <person name="Hossain M.Z."/>
            <person name="Ahmed B."/>
            <person name="Rahim S."/>
            <person name="Rahman M.S."/>
            <person name="Alam M.M."/>
            <person name="Hou S."/>
            <person name="Wan X."/>
            <person name="Saito J.A."/>
            <person name="Alam M."/>
        </authorList>
    </citation>
    <scope>NUCLEOTIDE SEQUENCE [LARGE SCALE GENOMIC DNA]</scope>
    <source>
        <strain evidence="1 2">MS6</strain>
    </source>
</reference>
<evidence type="ECO:0000313" key="2">
    <source>
        <dbReference type="Proteomes" id="UP000007129"/>
    </source>
</evidence>
<dbReference type="Pfam" id="PF20219">
    <property type="entry name" value="DUF6579"/>
    <property type="match status" value="1"/>
</dbReference>
<accession>K2RR50</accession>
<comment type="caution">
    <text evidence="1">The sequence shown here is derived from an EMBL/GenBank/DDBJ whole genome shotgun (WGS) entry which is preliminary data.</text>
</comment>
<dbReference type="InParanoid" id="K2RR50"/>
<dbReference type="EMBL" id="AHHD01000323">
    <property type="protein sequence ID" value="EKG15237.1"/>
    <property type="molecule type" value="Genomic_DNA"/>
</dbReference>